<proteinExistence type="predicted"/>
<dbReference type="EMBL" id="BSUN01000002">
    <property type="protein sequence ID" value="GMA37840.1"/>
    <property type="molecule type" value="Genomic_DNA"/>
</dbReference>
<dbReference type="Proteomes" id="UP001157125">
    <property type="component" value="Unassembled WGS sequence"/>
</dbReference>
<dbReference type="CDD" id="cd02976">
    <property type="entry name" value="NrdH"/>
    <property type="match status" value="1"/>
</dbReference>
<dbReference type="EMBL" id="BSUN01000002">
    <property type="protein sequence ID" value="GMA37780.1"/>
    <property type="molecule type" value="Genomic_DNA"/>
</dbReference>
<dbReference type="RefSeq" id="WP_348523824.1">
    <property type="nucleotide sequence ID" value="NZ_BSUN01000002.1"/>
</dbReference>
<evidence type="ECO:0000313" key="4">
    <source>
        <dbReference type="EMBL" id="GMA37900.1"/>
    </source>
</evidence>
<gene>
    <name evidence="2" type="ORF">GCM10025876_39840</name>
    <name evidence="3" type="ORF">GCM10025876_40440</name>
    <name evidence="4" type="ORF">GCM10025876_41040</name>
</gene>
<dbReference type="Pfam" id="PF00462">
    <property type="entry name" value="Glutaredoxin"/>
    <property type="match status" value="1"/>
</dbReference>
<dbReference type="Gene3D" id="3.40.30.10">
    <property type="entry name" value="Glutaredoxin"/>
    <property type="match status" value="1"/>
</dbReference>
<evidence type="ECO:0000259" key="1">
    <source>
        <dbReference type="Pfam" id="PF00462"/>
    </source>
</evidence>
<protein>
    <recommendedName>
        <fullName evidence="1">Glutaredoxin domain-containing protein</fullName>
    </recommendedName>
</protein>
<dbReference type="EMBL" id="BSUN01000003">
    <property type="protein sequence ID" value="GMA37900.1"/>
    <property type="molecule type" value="Genomic_DNA"/>
</dbReference>
<evidence type="ECO:0000313" key="2">
    <source>
        <dbReference type="EMBL" id="GMA37780.1"/>
    </source>
</evidence>
<reference evidence="5" key="2">
    <citation type="journal article" date="2019" name="Int. J. Syst. Evol. Microbiol.">
        <title>The Global Catalogue of Microorganisms (GCM) 10K type strain sequencing project: providing services to taxonomists for standard genome sequencing and annotation.</title>
        <authorList>
            <consortium name="The Broad Institute Genomics Platform"/>
            <consortium name="The Broad Institute Genome Sequencing Center for Infectious Disease"/>
            <person name="Wu L."/>
            <person name="Ma J."/>
        </authorList>
    </citation>
    <scope>NUCLEOTIDE SEQUENCE [LARGE SCALE GENOMIC DNA]</scope>
    <source>
        <strain evidence="5">NBRC 112299</strain>
    </source>
</reference>
<evidence type="ECO:0000313" key="3">
    <source>
        <dbReference type="EMBL" id="GMA37840.1"/>
    </source>
</evidence>
<sequence>MKITVYSTGPTCLRCHMTKRALKEASLPFAEVDVRDDAKAASFVKNEPGPRRGARCCRRDLR</sequence>
<comment type="caution">
    <text evidence="3">The sequence shown here is derived from an EMBL/GenBank/DDBJ whole genome shotgun (WGS) entry which is preliminary data.</text>
</comment>
<name>A0ABQ6IIV5_9MICO</name>
<dbReference type="InterPro" id="IPR036249">
    <property type="entry name" value="Thioredoxin-like_sf"/>
</dbReference>
<reference evidence="3" key="3">
    <citation type="submission" date="2023-02" db="EMBL/GenBank/DDBJ databases">
        <authorList>
            <person name="Sun Q."/>
            <person name="Mori K."/>
        </authorList>
    </citation>
    <scope>NUCLEOTIDE SEQUENCE</scope>
    <source>
        <strain evidence="3">NBRC 112299</strain>
    </source>
</reference>
<organism evidence="3 5">
    <name type="scientific">Demequina litorisediminis</name>
    <dbReference type="NCBI Taxonomy" id="1849022"/>
    <lineage>
        <taxon>Bacteria</taxon>
        <taxon>Bacillati</taxon>
        <taxon>Actinomycetota</taxon>
        <taxon>Actinomycetes</taxon>
        <taxon>Micrococcales</taxon>
        <taxon>Demequinaceae</taxon>
        <taxon>Demequina</taxon>
    </lineage>
</organism>
<dbReference type="PROSITE" id="PS51354">
    <property type="entry name" value="GLUTAREDOXIN_2"/>
    <property type="match status" value="1"/>
</dbReference>
<keyword evidence="5" id="KW-1185">Reference proteome</keyword>
<feature type="domain" description="Glutaredoxin" evidence="1">
    <location>
        <begin position="3"/>
        <end position="46"/>
    </location>
</feature>
<dbReference type="SUPFAM" id="SSF52833">
    <property type="entry name" value="Thioredoxin-like"/>
    <property type="match status" value="1"/>
</dbReference>
<accession>A0ABQ6IIV5</accession>
<evidence type="ECO:0000313" key="5">
    <source>
        <dbReference type="Proteomes" id="UP001157125"/>
    </source>
</evidence>
<reference evidence="3" key="1">
    <citation type="journal article" date="2014" name="Int. J. Syst. Evol. Microbiol.">
        <title>Complete genome of a new Firmicutes species belonging to the dominant human colonic microbiota ('Ruminococcus bicirculans') reveals two chromosomes and a selective capacity to utilize plant glucans.</title>
        <authorList>
            <consortium name="NISC Comparative Sequencing Program"/>
            <person name="Wegmann U."/>
            <person name="Louis P."/>
            <person name="Goesmann A."/>
            <person name="Henrissat B."/>
            <person name="Duncan S.H."/>
            <person name="Flint H.J."/>
        </authorList>
    </citation>
    <scope>NUCLEOTIDE SEQUENCE</scope>
    <source>
        <strain evidence="3">NBRC 112299</strain>
    </source>
</reference>
<dbReference type="InterPro" id="IPR002109">
    <property type="entry name" value="Glutaredoxin"/>
</dbReference>